<dbReference type="Gene3D" id="2.60.120.650">
    <property type="entry name" value="Cupin"/>
    <property type="match status" value="1"/>
</dbReference>
<name>A0A0C3BCD4_PILCF</name>
<keyword evidence="3" id="KW-0539">Nucleus</keyword>
<dbReference type="PANTHER" id="PTHR12549:SF38">
    <property type="entry name" value="JMJC DOMAIN-CONTAINING HISTONE DEMETHYLASE 2, ISOFORM A"/>
    <property type="match status" value="1"/>
</dbReference>
<dbReference type="SMART" id="SM00558">
    <property type="entry name" value="JmjC"/>
    <property type="match status" value="1"/>
</dbReference>
<feature type="compositionally biased region" description="Basic and acidic residues" evidence="4">
    <location>
        <begin position="194"/>
        <end position="203"/>
    </location>
</feature>
<dbReference type="Pfam" id="PF02373">
    <property type="entry name" value="JmjC"/>
    <property type="match status" value="1"/>
</dbReference>
<evidence type="ECO:0000256" key="2">
    <source>
        <dbReference type="ARBA" id="ARBA00022723"/>
    </source>
</evidence>
<evidence type="ECO:0000259" key="5">
    <source>
        <dbReference type="PROSITE" id="PS51184"/>
    </source>
</evidence>
<evidence type="ECO:0000256" key="1">
    <source>
        <dbReference type="ARBA" id="ARBA00004123"/>
    </source>
</evidence>
<feature type="region of interest" description="Disordered" evidence="4">
    <location>
        <begin position="50"/>
        <end position="70"/>
    </location>
</feature>
<dbReference type="Proteomes" id="UP000054166">
    <property type="component" value="Unassembled WGS sequence"/>
</dbReference>
<proteinExistence type="predicted"/>
<protein>
    <recommendedName>
        <fullName evidence="5">JmjC domain-containing protein</fullName>
    </recommendedName>
</protein>
<dbReference type="STRING" id="765440.A0A0C3BCD4"/>
<reference evidence="6 7" key="1">
    <citation type="submission" date="2014-04" db="EMBL/GenBank/DDBJ databases">
        <authorList>
            <consortium name="DOE Joint Genome Institute"/>
            <person name="Kuo A."/>
            <person name="Tarkka M."/>
            <person name="Buscot F."/>
            <person name="Kohler A."/>
            <person name="Nagy L.G."/>
            <person name="Floudas D."/>
            <person name="Copeland A."/>
            <person name="Barry K.W."/>
            <person name="Cichocki N."/>
            <person name="Veneault-Fourrey C."/>
            <person name="LaButti K."/>
            <person name="Lindquist E.A."/>
            <person name="Lipzen A."/>
            <person name="Lundell T."/>
            <person name="Morin E."/>
            <person name="Murat C."/>
            <person name="Sun H."/>
            <person name="Tunlid A."/>
            <person name="Henrissat B."/>
            <person name="Grigoriev I.V."/>
            <person name="Hibbett D.S."/>
            <person name="Martin F."/>
            <person name="Nordberg H.P."/>
            <person name="Cantor M.N."/>
            <person name="Hua S.X."/>
        </authorList>
    </citation>
    <scope>NUCLEOTIDE SEQUENCE [LARGE SCALE GENOMIC DNA]</scope>
    <source>
        <strain evidence="6 7">F 1598</strain>
    </source>
</reference>
<feature type="domain" description="JmjC" evidence="5">
    <location>
        <begin position="604"/>
        <end position="804"/>
    </location>
</feature>
<dbReference type="AlphaFoldDB" id="A0A0C3BCD4"/>
<reference evidence="7" key="2">
    <citation type="submission" date="2015-01" db="EMBL/GenBank/DDBJ databases">
        <title>Evolutionary Origins and Diversification of the Mycorrhizal Mutualists.</title>
        <authorList>
            <consortium name="DOE Joint Genome Institute"/>
            <consortium name="Mycorrhizal Genomics Consortium"/>
            <person name="Kohler A."/>
            <person name="Kuo A."/>
            <person name="Nagy L.G."/>
            <person name="Floudas D."/>
            <person name="Copeland A."/>
            <person name="Barry K.W."/>
            <person name="Cichocki N."/>
            <person name="Veneault-Fourrey C."/>
            <person name="LaButti K."/>
            <person name="Lindquist E.A."/>
            <person name="Lipzen A."/>
            <person name="Lundell T."/>
            <person name="Morin E."/>
            <person name="Murat C."/>
            <person name="Riley R."/>
            <person name="Ohm R."/>
            <person name="Sun H."/>
            <person name="Tunlid A."/>
            <person name="Henrissat B."/>
            <person name="Grigoriev I.V."/>
            <person name="Hibbett D.S."/>
            <person name="Martin F."/>
        </authorList>
    </citation>
    <scope>NUCLEOTIDE SEQUENCE [LARGE SCALE GENOMIC DNA]</scope>
    <source>
        <strain evidence="7">F 1598</strain>
    </source>
</reference>
<gene>
    <name evidence="6" type="ORF">PILCRDRAFT_818994</name>
</gene>
<dbReference type="GO" id="GO:0032454">
    <property type="term" value="F:histone H3K9 demethylase activity"/>
    <property type="evidence" value="ECO:0007669"/>
    <property type="project" value="InterPro"/>
</dbReference>
<feature type="region of interest" description="Disordered" evidence="4">
    <location>
        <begin position="181"/>
        <end position="219"/>
    </location>
</feature>
<dbReference type="GO" id="GO:0003712">
    <property type="term" value="F:transcription coregulator activity"/>
    <property type="evidence" value="ECO:0007669"/>
    <property type="project" value="TreeGrafter"/>
</dbReference>
<dbReference type="EMBL" id="KN832989">
    <property type="protein sequence ID" value="KIM83963.1"/>
    <property type="molecule type" value="Genomic_DNA"/>
</dbReference>
<dbReference type="SUPFAM" id="SSF51197">
    <property type="entry name" value="Clavaminate synthase-like"/>
    <property type="match status" value="1"/>
</dbReference>
<dbReference type="GO" id="GO:0006357">
    <property type="term" value="P:regulation of transcription by RNA polymerase II"/>
    <property type="evidence" value="ECO:0007669"/>
    <property type="project" value="TreeGrafter"/>
</dbReference>
<dbReference type="OrthoDB" id="1667110at2759"/>
<evidence type="ECO:0000256" key="4">
    <source>
        <dbReference type="SAM" id="MobiDB-lite"/>
    </source>
</evidence>
<dbReference type="PANTHER" id="PTHR12549">
    <property type="entry name" value="JMJC DOMAIN-CONTAINING HISTONE DEMETHYLATION PROTEIN"/>
    <property type="match status" value="1"/>
</dbReference>
<keyword evidence="7" id="KW-1185">Reference proteome</keyword>
<dbReference type="InterPro" id="IPR045109">
    <property type="entry name" value="LSDs-like"/>
</dbReference>
<evidence type="ECO:0000313" key="6">
    <source>
        <dbReference type="EMBL" id="KIM83963.1"/>
    </source>
</evidence>
<dbReference type="GO" id="GO:0000785">
    <property type="term" value="C:chromatin"/>
    <property type="evidence" value="ECO:0007669"/>
    <property type="project" value="TreeGrafter"/>
</dbReference>
<organism evidence="6 7">
    <name type="scientific">Piloderma croceum (strain F 1598)</name>
    <dbReference type="NCBI Taxonomy" id="765440"/>
    <lineage>
        <taxon>Eukaryota</taxon>
        <taxon>Fungi</taxon>
        <taxon>Dikarya</taxon>
        <taxon>Basidiomycota</taxon>
        <taxon>Agaricomycotina</taxon>
        <taxon>Agaricomycetes</taxon>
        <taxon>Agaricomycetidae</taxon>
        <taxon>Atheliales</taxon>
        <taxon>Atheliaceae</taxon>
        <taxon>Piloderma</taxon>
    </lineage>
</organism>
<dbReference type="PROSITE" id="PS51184">
    <property type="entry name" value="JMJC"/>
    <property type="match status" value="1"/>
</dbReference>
<feature type="compositionally biased region" description="Low complexity" evidence="4">
    <location>
        <begin position="147"/>
        <end position="157"/>
    </location>
</feature>
<comment type="subcellular location">
    <subcellularLocation>
        <location evidence="1">Nucleus</location>
    </subcellularLocation>
</comment>
<feature type="compositionally biased region" description="Low complexity" evidence="4">
    <location>
        <begin position="181"/>
        <end position="192"/>
    </location>
</feature>
<dbReference type="InterPro" id="IPR003347">
    <property type="entry name" value="JmjC_dom"/>
</dbReference>
<dbReference type="GO" id="GO:0046872">
    <property type="term" value="F:metal ion binding"/>
    <property type="evidence" value="ECO:0007669"/>
    <property type="project" value="UniProtKB-KW"/>
</dbReference>
<evidence type="ECO:0000313" key="7">
    <source>
        <dbReference type="Proteomes" id="UP000054166"/>
    </source>
</evidence>
<feature type="region of interest" description="Disordered" evidence="4">
    <location>
        <begin position="104"/>
        <end position="168"/>
    </location>
</feature>
<feature type="non-terminal residue" evidence="6">
    <location>
        <position position="1"/>
    </location>
</feature>
<sequence length="838" mass="93727">MAYGTPVLAPMYSDERTALSGDFGSGPNSSRPPPVTLLYYSQIRPGNYDQVYPHEQSTSGSHPQNWQTAERASTRLVARGTVNEAPPAQQHRYAMPPGFFAPLGAMIFQQGPPPVPQPPPKVPKRRAAENEDTAPGPKSKKAKSKGKSAADGAVAGSTSKRGYNAKKRNEAAQIAAQNAQLMPSVSYSQSSSEQGDKRPDAKTMRIVQDASSHPEASGPLHPELQFARCMSNRYKNEQFPRCVSCTRRWAGDTCRFQGIRFFLKDNNRNIVGISFVENQKPDAPAMTFPAVWNIPLQAVHIRRTKRAIAHALLPTLQQELEHLRTPEIIRRPRENEVRATCDTCMTSLFSSSWMCRLCGREACAECFEQVKDLTDGNPGANEAEVIALQIKREKHSHSNPFFLACTRRNEHQSKDFSPMSRFCKAELAEAINEMEALIRTPDIDALPGIGAIDPALQGPSTQTSQINGTSAFTRFFNGHVPEPAISSIASSSVPSNNAQIDPALLPSIAVADIPCHTPKYFTDEELTEEVFRPLWQKGEPLVVTGLLPKFKIKWTPEYFIEKYESQACLILECQTDVNKRITVGEFFSWFGKYNGRTECWKLKDWPPSTDFKTAFPELFEDFSRAVPVPNYVRRDGTLNVASHFPANTIAPDLGPKMYNAMASFECAGSKGSTRLHMDMADALNIMTFASLTPDGQPGTAAWDLFRAEDSDKIRQFLKKKFKGAFQHDPIHSQQCYLDTTLRHELWTEFGVKSYRIYQKPGEAVFIPAGCAHQVCNLADCVKVAVDFVSPENIARCEKLTKEFREQNQSMVWKEDVLQLRTMMWFAWLSCCLQEKEMA</sequence>
<dbReference type="InParanoid" id="A0A0C3BCD4"/>
<feature type="compositionally biased region" description="Pro residues" evidence="4">
    <location>
        <begin position="111"/>
        <end position="121"/>
    </location>
</feature>
<evidence type="ECO:0000256" key="3">
    <source>
        <dbReference type="ARBA" id="ARBA00023242"/>
    </source>
</evidence>
<dbReference type="HOGENOM" id="CLU_012595_0_0_1"/>
<accession>A0A0C3BCD4</accession>
<keyword evidence="2" id="KW-0479">Metal-binding</keyword>
<feature type="compositionally biased region" description="Polar residues" evidence="4">
    <location>
        <begin position="55"/>
        <end position="70"/>
    </location>
</feature>
<dbReference type="GO" id="GO:0000118">
    <property type="term" value="C:histone deacetylase complex"/>
    <property type="evidence" value="ECO:0007669"/>
    <property type="project" value="TreeGrafter"/>
</dbReference>
<dbReference type="GO" id="GO:0031490">
    <property type="term" value="F:chromatin DNA binding"/>
    <property type="evidence" value="ECO:0007669"/>
    <property type="project" value="TreeGrafter"/>
</dbReference>